<reference evidence="2 3" key="1">
    <citation type="journal article" date="2019" name="Environ. Microbiol.">
        <title>At the nexus of three kingdoms: the genome of the mycorrhizal fungus Gigaspora margarita provides insights into plant, endobacterial and fungal interactions.</title>
        <authorList>
            <person name="Venice F."/>
            <person name="Ghignone S."/>
            <person name="Salvioli di Fossalunga A."/>
            <person name="Amselem J."/>
            <person name="Novero M."/>
            <person name="Xianan X."/>
            <person name="Sedzielewska Toro K."/>
            <person name="Morin E."/>
            <person name="Lipzen A."/>
            <person name="Grigoriev I.V."/>
            <person name="Henrissat B."/>
            <person name="Martin F.M."/>
            <person name="Bonfante P."/>
        </authorList>
    </citation>
    <scope>NUCLEOTIDE SEQUENCE [LARGE SCALE GENOMIC DNA]</scope>
    <source>
        <strain evidence="2 3">BEG34</strain>
    </source>
</reference>
<dbReference type="Proteomes" id="UP000439903">
    <property type="component" value="Unassembled WGS sequence"/>
</dbReference>
<gene>
    <name evidence="2" type="ORF">F8M41_022749</name>
</gene>
<dbReference type="Gene3D" id="2.40.70.10">
    <property type="entry name" value="Acid Proteases"/>
    <property type="match status" value="1"/>
</dbReference>
<sequence>MNKTIKKISSKPKSSRRKTKSKSRTNKKKSFKQVNVHIISYESASDSSDSENSMTSSKNELETNTLARSRNESESNSSETSSESGSSESNSEEYEVNATKKKQLFLIPRDQRSAKVPGQKLLAKNLVTLLLIKRAPKEVSINDKEQEKFWHEITMIFSYILQPISDLIRIASQQTNIPPQTASEGSQSEAETSWPNPIEINFIYKIIPNDITTICCKISSPLGKIVQVSSAMIDSGANCSVISKGLIKLLGAEVDKNKKPSVKWRNNFLEFSGISYNISVMVGQGENSCTIFEDFLVMDDDKPWILLGTPWLDHAGWEPIVKREFKLIHKNKVITVPLSVHKSHSFLINSKRENLVNISILPEPAYDLSREGGSEKKNI</sequence>
<protein>
    <submittedName>
        <fullName evidence="2">Uncharacterized protein</fullName>
    </submittedName>
</protein>
<evidence type="ECO:0000313" key="3">
    <source>
        <dbReference type="Proteomes" id="UP000439903"/>
    </source>
</evidence>
<feature type="compositionally biased region" description="Low complexity" evidence="1">
    <location>
        <begin position="74"/>
        <end position="89"/>
    </location>
</feature>
<dbReference type="EMBL" id="WTPW01000716">
    <property type="protein sequence ID" value="KAF0485822.1"/>
    <property type="molecule type" value="Genomic_DNA"/>
</dbReference>
<feature type="compositionally biased region" description="Low complexity" evidence="1">
    <location>
        <begin position="40"/>
        <end position="57"/>
    </location>
</feature>
<evidence type="ECO:0000256" key="1">
    <source>
        <dbReference type="SAM" id="MobiDB-lite"/>
    </source>
</evidence>
<proteinExistence type="predicted"/>
<keyword evidence="3" id="KW-1185">Reference proteome</keyword>
<organism evidence="2 3">
    <name type="scientific">Gigaspora margarita</name>
    <dbReference type="NCBI Taxonomy" id="4874"/>
    <lineage>
        <taxon>Eukaryota</taxon>
        <taxon>Fungi</taxon>
        <taxon>Fungi incertae sedis</taxon>
        <taxon>Mucoromycota</taxon>
        <taxon>Glomeromycotina</taxon>
        <taxon>Glomeromycetes</taxon>
        <taxon>Diversisporales</taxon>
        <taxon>Gigasporaceae</taxon>
        <taxon>Gigaspora</taxon>
    </lineage>
</organism>
<comment type="caution">
    <text evidence="2">The sequence shown here is derived from an EMBL/GenBank/DDBJ whole genome shotgun (WGS) entry which is preliminary data.</text>
</comment>
<feature type="region of interest" description="Disordered" evidence="1">
    <location>
        <begin position="1"/>
        <end position="95"/>
    </location>
</feature>
<dbReference type="SUPFAM" id="SSF50630">
    <property type="entry name" value="Acid proteases"/>
    <property type="match status" value="1"/>
</dbReference>
<dbReference type="AlphaFoldDB" id="A0A8H4AEJ9"/>
<feature type="compositionally biased region" description="Basic residues" evidence="1">
    <location>
        <begin position="1"/>
        <end position="31"/>
    </location>
</feature>
<accession>A0A8H4AEJ9</accession>
<evidence type="ECO:0000313" key="2">
    <source>
        <dbReference type="EMBL" id="KAF0485822.1"/>
    </source>
</evidence>
<name>A0A8H4AEJ9_GIGMA</name>
<dbReference type="InterPro" id="IPR021109">
    <property type="entry name" value="Peptidase_aspartic_dom_sf"/>
</dbReference>
<dbReference type="CDD" id="cd00303">
    <property type="entry name" value="retropepsin_like"/>
    <property type="match status" value="1"/>
</dbReference>